<dbReference type="RefSeq" id="WP_134383700.1">
    <property type="nucleotide sequence ID" value="NZ_BMWW01000007.1"/>
</dbReference>
<feature type="transmembrane region" description="Helical" evidence="6">
    <location>
        <begin position="32"/>
        <end position="51"/>
    </location>
</feature>
<dbReference type="EMBL" id="CP038026">
    <property type="protein sequence ID" value="QBQ35461.1"/>
    <property type="molecule type" value="Genomic_DNA"/>
</dbReference>
<evidence type="ECO:0000256" key="5">
    <source>
        <dbReference type="ARBA" id="ARBA00023136"/>
    </source>
</evidence>
<evidence type="ECO:0000313" key="10">
    <source>
        <dbReference type="Proteomes" id="UP000619512"/>
    </source>
</evidence>
<keyword evidence="4 6" id="KW-1133">Transmembrane helix</keyword>
<proteinExistence type="inferred from homology"/>
<dbReference type="InterPro" id="IPR002549">
    <property type="entry name" value="AI-2E-like"/>
</dbReference>
<dbReference type="Pfam" id="PF01594">
    <property type="entry name" value="AI-2E_transport"/>
    <property type="match status" value="1"/>
</dbReference>
<feature type="transmembrane region" description="Helical" evidence="6">
    <location>
        <begin position="239"/>
        <end position="260"/>
    </location>
</feature>
<protein>
    <submittedName>
        <fullName evidence="7">AI-2E family transporter</fullName>
    </submittedName>
</protein>
<reference evidence="7" key="3">
    <citation type="submission" date="2022-12" db="EMBL/GenBank/DDBJ databases">
        <authorList>
            <person name="Sun Q."/>
            <person name="Kim S."/>
        </authorList>
    </citation>
    <scope>NUCLEOTIDE SEQUENCE</scope>
    <source>
        <strain evidence="7">KCTC 12344</strain>
    </source>
</reference>
<keyword evidence="5 6" id="KW-0472">Membrane</keyword>
<sequence length="352" mass="38457">MKRYTLPQTSFLLLLGLVTLAFIWIMTPFAGAVFWGIVFAIVFAPLHYRLLEVTGNKPTASSLIALLLILLMVILPVTLITLSLIDQASGVYAMIESGQINFSTMFQRVMHGMPGWATSLLERFELTNLATLQTKLTAAASQISQSVAKYAINFGRNTLDFLVSVTVMLYLLFFLFRDGQTLSSRIRDAVPLAERYKEPLFDNFITVIRATVKGNILVAMAQGTLGGLAFWFLDVPGPLLWGVVMAFLSLLPAVGAAIVWGPVAIYFLITGATWDGIGLIVYGVIVIGLVDNLLRPVLVGKDTKLPDYIVLLSTIGGMALFGLNGFVIGPVIAALFISTWGLFAEAREFHEQ</sequence>
<reference evidence="7" key="1">
    <citation type="journal article" date="2014" name="Int. J. Syst. Evol. Microbiol.">
        <title>Complete genome sequence of Corynebacterium casei LMG S-19264T (=DSM 44701T), isolated from a smear-ripened cheese.</title>
        <authorList>
            <consortium name="US DOE Joint Genome Institute (JGI-PGF)"/>
            <person name="Walter F."/>
            <person name="Albersmeier A."/>
            <person name="Kalinowski J."/>
            <person name="Ruckert C."/>
        </authorList>
    </citation>
    <scope>NUCLEOTIDE SEQUENCE</scope>
    <source>
        <strain evidence="7">KCTC 12344</strain>
    </source>
</reference>
<feature type="transmembrane region" description="Helical" evidence="6">
    <location>
        <begin position="159"/>
        <end position="176"/>
    </location>
</feature>
<keyword evidence="9" id="KW-1185">Reference proteome</keyword>
<evidence type="ECO:0000256" key="2">
    <source>
        <dbReference type="ARBA" id="ARBA00009773"/>
    </source>
</evidence>
<gene>
    <name evidence="8" type="ORF">E1742_04240</name>
    <name evidence="7" type="ORF">GCM10007388_39640</name>
</gene>
<name>A0A4P7BA72_9BURK</name>
<feature type="transmembrane region" description="Helical" evidence="6">
    <location>
        <begin position="9"/>
        <end position="26"/>
    </location>
</feature>
<evidence type="ECO:0000313" key="8">
    <source>
        <dbReference type="EMBL" id="QBQ35461.1"/>
    </source>
</evidence>
<feature type="transmembrane region" description="Helical" evidence="6">
    <location>
        <begin position="310"/>
        <end position="343"/>
    </location>
</feature>
<dbReference type="OrthoDB" id="106838at2"/>
<comment type="similarity">
    <text evidence="2">Belongs to the autoinducer-2 exporter (AI-2E) (TC 2.A.86) family.</text>
</comment>
<dbReference type="PANTHER" id="PTHR21716">
    <property type="entry name" value="TRANSMEMBRANE PROTEIN"/>
    <property type="match status" value="1"/>
</dbReference>
<dbReference type="GO" id="GO:0016020">
    <property type="term" value="C:membrane"/>
    <property type="evidence" value="ECO:0007669"/>
    <property type="project" value="UniProtKB-SubCell"/>
</dbReference>
<keyword evidence="3 6" id="KW-0812">Transmembrane</keyword>
<dbReference type="AlphaFoldDB" id="A0A4P7BA72"/>
<dbReference type="Proteomes" id="UP000294359">
    <property type="component" value="Chromosome"/>
</dbReference>
<evidence type="ECO:0000256" key="4">
    <source>
        <dbReference type="ARBA" id="ARBA00022989"/>
    </source>
</evidence>
<feature type="transmembrane region" description="Helical" evidence="6">
    <location>
        <begin position="267"/>
        <end position="290"/>
    </location>
</feature>
<dbReference type="EMBL" id="BMWW01000007">
    <property type="protein sequence ID" value="GGZ01970.1"/>
    <property type="molecule type" value="Genomic_DNA"/>
</dbReference>
<comment type="subcellular location">
    <subcellularLocation>
        <location evidence="1">Membrane</location>
        <topology evidence="1">Multi-pass membrane protein</topology>
    </subcellularLocation>
</comment>
<feature type="transmembrane region" description="Helical" evidence="6">
    <location>
        <begin position="216"/>
        <end position="233"/>
    </location>
</feature>
<dbReference type="PANTHER" id="PTHR21716:SF4">
    <property type="entry name" value="TRANSMEMBRANE PROTEIN 245"/>
    <property type="match status" value="1"/>
</dbReference>
<evidence type="ECO:0000256" key="3">
    <source>
        <dbReference type="ARBA" id="ARBA00022692"/>
    </source>
</evidence>
<accession>A0A4P7BA72</accession>
<evidence type="ECO:0000256" key="1">
    <source>
        <dbReference type="ARBA" id="ARBA00004141"/>
    </source>
</evidence>
<feature type="transmembrane region" description="Helical" evidence="6">
    <location>
        <begin position="63"/>
        <end position="85"/>
    </location>
</feature>
<evidence type="ECO:0000256" key="6">
    <source>
        <dbReference type="SAM" id="Phobius"/>
    </source>
</evidence>
<evidence type="ECO:0000313" key="7">
    <source>
        <dbReference type="EMBL" id="GGZ01970.1"/>
    </source>
</evidence>
<evidence type="ECO:0000313" key="9">
    <source>
        <dbReference type="Proteomes" id="UP000294359"/>
    </source>
</evidence>
<organism evidence="7 10">
    <name type="scientific">Pseudoduganella plicata</name>
    <dbReference type="NCBI Taxonomy" id="321984"/>
    <lineage>
        <taxon>Bacteria</taxon>
        <taxon>Pseudomonadati</taxon>
        <taxon>Pseudomonadota</taxon>
        <taxon>Betaproteobacteria</taxon>
        <taxon>Burkholderiales</taxon>
        <taxon>Oxalobacteraceae</taxon>
        <taxon>Telluria group</taxon>
        <taxon>Pseudoduganella</taxon>
    </lineage>
</organism>
<reference evidence="8 9" key="2">
    <citation type="submission" date="2019-03" db="EMBL/GenBank/DDBJ databases">
        <title>Draft Genome Sequences of Six Type Strains of the Genus Massilia.</title>
        <authorList>
            <person name="Miess H."/>
            <person name="Frediansyhah A."/>
            <person name="Gross H."/>
        </authorList>
    </citation>
    <scope>NUCLEOTIDE SEQUENCE [LARGE SCALE GENOMIC DNA]</scope>
    <source>
        <strain evidence="8 9">DSM 17505</strain>
    </source>
</reference>
<dbReference type="Proteomes" id="UP000619512">
    <property type="component" value="Unassembled WGS sequence"/>
</dbReference>